<dbReference type="FunFam" id="2.60.260.20:FF:000005">
    <property type="entry name" value="Chaperone protein dnaJ 1, mitochondrial"/>
    <property type="match status" value="1"/>
</dbReference>
<dbReference type="CDD" id="cd06257">
    <property type="entry name" value="DnaJ"/>
    <property type="match status" value="1"/>
</dbReference>
<sequence length="284" mass="31153">MATSRDYYEVLGVAKGASEAEIKSAYRKMALQYHPDRNKEAGTTEKFKEINAAYEVLGNEQKRKKYDEFGHAGVSGGPAGGQGWNPFGGQGPFSYTYTNRSGGGFEDIFGGASDPFDIFESFFGGASPSRQAPRKTQYQLKIDFLDAVNGITKNIVHQGKQYSLKIPAGAGEGTRIRYQDFDVTVSVSPHKLFKREGVDVIVDHEISFSNAALGGDAVVPTLDGDLKLKIKAGTQPNDLIRLTGKGIHHLNSTRRGDLYIRFIIKVPTKLSREQKELLKELDAA</sequence>
<dbReference type="Gene3D" id="2.60.260.20">
    <property type="entry name" value="Urease metallochaperone UreE, N-terminal domain"/>
    <property type="match status" value="2"/>
</dbReference>
<dbReference type="PANTHER" id="PTHR43096">
    <property type="entry name" value="DNAJ HOMOLOG 1, MITOCHONDRIAL-RELATED"/>
    <property type="match status" value="1"/>
</dbReference>
<evidence type="ECO:0000256" key="2">
    <source>
        <dbReference type="ARBA" id="ARBA00022737"/>
    </source>
</evidence>
<dbReference type="InterPro" id="IPR002939">
    <property type="entry name" value="DnaJ_C"/>
</dbReference>
<dbReference type="Pfam" id="PF01556">
    <property type="entry name" value="DnaJ_C"/>
    <property type="match status" value="1"/>
</dbReference>
<accession>A0A1F5EUI0</accession>
<reference evidence="6 7" key="1">
    <citation type="journal article" date="2016" name="Nat. Commun.">
        <title>Thousands of microbial genomes shed light on interconnected biogeochemical processes in an aquifer system.</title>
        <authorList>
            <person name="Anantharaman K."/>
            <person name="Brown C.T."/>
            <person name="Hug L.A."/>
            <person name="Sharon I."/>
            <person name="Castelle C.J."/>
            <person name="Probst A.J."/>
            <person name="Thomas B.C."/>
            <person name="Singh A."/>
            <person name="Wilkins M.J."/>
            <person name="Karaoz U."/>
            <person name="Brodie E.L."/>
            <person name="Williams K.H."/>
            <person name="Hubbard S.S."/>
            <person name="Banfield J.F."/>
        </authorList>
    </citation>
    <scope>NUCLEOTIDE SEQUENCE [LARGE SCALE GENOMIC DNA]</scope>
</reference>
<organism evidence="6 7">
    <name type="scientific">Candidatus Collierbacteria bacterium RIFCSPHIGHO2_01_FULL_50_25</name>
    <dbReference type="NCBI Taxonomy" id="1817722"/>
    <lineage>
        <taxon>Bacteria</taxon>
        <taxon>Candidatus Collieribacteriota</taxon>
    </lineage>
</organism>
<dbReference type="InterPro" id="IPR008971">
    <property type="entry name" value="HSP40/DnaJ_pept-bd"/>
</dbReference>
<name>A0A1F5EUI0_9BACT</name>
<dbReference type="Proteomes" id="UP000177979">
    <property type="component" value="Unassembled WGS sequence"/>
</dbReference>
<dbReference type="SUPFAM" id="SSF46565">
    <property type="entry name" value="Chaperone J-domain"/>
    <property type="match status" value="1"/>
</dbReference>
<dbReference type="InterPro" id="IPR036869">
    <property type="entry name" value="J_dom_sf"/>
</dbReference>
<dbReference type="SUPFAM" id="SSF49493">
    <property type="entry name" value="HSP40/DnaJ peptide-binding domain"/>
    <property type="match status" value="2"/>
</dbReference>
<gene>
    <name evidence="6" type="ORF">A2703_01115</name>
</gene>
<comment type="caution">
    <text evidence="6">The sequence shown here is derived from an EMBL/GenBank/DDBJ whole genome shotgun (WGS) entry which is preliminary data.</text>
</comment>
<keyword evidence="2" id="KW-0677">Repeat</keyword>
<dbReference type="AlphaFoldDB" id="A0A1F5EUI0"/>
<dbReference type="GO" id="GO:0005737">
    <property type="term" value="C:cytoplasm"/>
    <property type="evidence" value="ECO:0007669"/>
    <property type="project" value="TreeGrafter"/>
</dbReference>
<dbReference type="PROSITE" id="PS50076">
    <property type="entry name" value="DNAJ_2"/>
    <property type="match status" value="1"/>
</dbReference>
<dbReference type="SMART" id="SM00271">
    <property type="entry name" value="DnaJ"/>
    <property type="match status" value="1"/>
</dbReference>
<dbReference type="EMBL" id="MFAG01000041">
    <property type="protein sequence ID" value="OGD71020.1"/>
    <property type="molecule type" value="Genomic_DNA"/>
</dbReference>
<evidence type="ECO:0000256" key="4">
    <source>
        <dbReference type="ARBA" id="ARBA00022833"/>
    </source>
</evidence>
<evidence type="ECO:0000259" key="5">
    <source>
        <dbReference type="PROSITE" id="PS50076"/>
    </source>
</evidence>
<evidence type="ECO:0000313" key="6">
    <source>
        <dbReference type="EMBL" id="OGD71020.1"/>
    </source>
</evidence>
<dbReference type="GO" id="GO:0008270">
    <property type="term" value="F:zinc ion binding"/>
    <property type="evidence" value="ECO:0007669"/>
    <property type="project" value="UniProtKB-KW"/>
</dbReference>
<feature type="domain" description="J" evidence="5">
    <location>
        <begin position="6"/>
        <end position="70"/>
    </location>
</feature>
<protein>
    <recommendedName>
        <fullName evidence="5">J domain-containing protein</fullName>
    </recommendedName>
</protein>
<dbReference type="PRINTS" id="PR00625">
    <property type="entry name" value="JDOMAIN"/>
</dbReference>
<dbReference type="STRING" id="1817722.A2703_01115"/>
<dbReference type="PANTHER" id="PTHR43096:SF10">
    <property type="entry name" value="CHAPERONE PROTEIN DNAJ A6, CHLOROPLASTIC"/>
    <property type="match status" value="1"/>
</dbReference>
<keyword evidence="4" id="KW-0862">Zinc</keyword>
<dbReference type="Gene3D" id="1.10.287.110">
    <property type="entry name" value="DnaJ domain"/>
    <property type="match status" value="1"/>
</dbReference>
<keyword evidence="1" id="KW-0479">Metal-binding</keyword>
<dbReference type="CDD" id="cd10747">
    <property type="entry name" value="DnaJ_C"/>
    <property type="match status" value="1"/>
</dbReference>
<evidence type="ECO:0000256" key="3">
    <source>
        <dbReference type="ARBA" id="ARBA00022771"/>
    </source>
</evidence>
<keyword evidence="3" id="KW-0863">Zinc-finger</keyword>
<evidence type="ECO:0000256" key="1">
    <source>
        <dbReference type="ARBA" id="ARBA00022723"/>
    </source>
</evidence>
<evidence type="ECO:0000313" key="7">
    <source>
        <dbReference type="Proteomes" id="UP000177979"/>
    </source>
</evidence>
<dbReference type="InterPro" id="IPR018253">
    <property type="entry name" value="DnaJ_domain_CS"/>
</dbReference>
<dbReference type="GO" id="GO:0051082">
    <property type="term" value="F:unfolded protein binding"/>
    <property type="evidence" value="ECO:0007669"/>
    <property type="project" value="InterPro"/>
</dbReference>
<dbReference type="PROSITE" id="PS00636">
    <property type="entry name" value="DNAJ_1"/>
    <property type="match status" value="1"/>
</dbReference>
<dbReference type="Pfam" id="PF00226">
    <property type="entry name" value="DnaJ"/>
    <property type="match status" value="1"/>
</dbReference>
<dbReference type="InterPro" id="IPR001623">
    <property type="entry name" value="DnaJ_domain"/>
</dbReference>
<dbReference type="GO" id="GO:0042026">
    <property type="term" value="P:protein refolding"/>
    <property type="evidence" value="ECO:0007669"/>
    <property type="project" value="TreeGrafter"/>
</dbReference>
<proteinExistence type="predicted"/>